<feature type="region of interest" description="Disordered" evidence="1">
    <location>
        <begin position="87"/>
        <end position="123"/>
    </location>
</feature>
<keyword evidence="3" id="KW-1185">Reference proteome</keyword>
<organism evidence="2 3">
    <name type="scientific">Colletotrichum godetiae</name>
    <dbReference type="NCBI Taxonomy" id="1209918"/>
    <lineage>
        <taxon>Eukaryota</taxon>
        <taxon>Fungi</taxon>
        <taxon>Dikarya</taxon>
        <taxon>Ascomycota</taxon>
        <taxon>Pezizomycotina</taxon>
        <taxon>Sordariomycetes</taxon>
        <taxon>Hypocreomycetidae</taxon>
        <taxon>Glomerellales</taxon>
        <taxon>Glomerellaceae</taxon>
        <taxon>Colletotrichum</taxon>
        <taxon>Colletotrichum acutatum species complex</taxon>
    </lineage>
</organism>
<accession>A0AAJ0AQ38</accession>
<dbReference type="AlphaFoldDB" id="A0AAJ0AQ38"/>
<protein>
    <submittedName>
        <fullName evidence="2">Uncharacterized protein</fullName>
    </submittedName>
</protein>
<reference evidence="2" key="1">
    <citation type="submission" date="2021-06" db="EMBL/GenBank/DDBJ databases">
        <title>Comparative genomics, transcriptomics and evolutionary studies reveal genomic signatures of adaptation to plant cell wall in hemibiotrophic fungi.</title>
        <authorList>
            <consortium name="DOE Joint Genome Institute"/>
            <person name="Baroncelli R."/>
            <person name="Diaz J.F."/>
            <person name="Benocci T."/>
            <person name="Peng M."/>
            <person name="Battaglia E."/>
            <person name="Haridas S."/>
            <person name="Andreopoulos W."/>
            <person name="Labutti K."/>
            <person name="Pangilinan J."/>
            <person name="Floch G.L."/>
            <person name="Makela M.R."/>
            <person name="Henrissat B."/>
            <person name="Grigoriev I.V."/>
            <person name="Crouch J.A."/>
            <person name="De Vries R.P."/>
            <person name="Sukno S.A."/>
            <person name="Thon M.R."/>
        </authorList>
    </citation>
    <scope>NUCLEOTIDE SEQUENCE</scope>
    <source>
        <strain evidence="2">CBS 193.32</strain>
    </source>
</reference>
<feature type="compositionally biased region" description="Basic and acidic residues" evidence="1">
    <location>
        <begin position="102"/>
        <end position="111"/>
    </location>
</feature>
<feature type="compositionally biased region" description="Basic residues" evidence="1">
    <location>
        <begin position="92"/>
        <end position="101"/>
    </location>
</feature>
<dbReference type="Proteomes" id="UP001224890">
    <property type="component" value="Unassembled WGS sequence"/>
</dbReference>
<dbReference type="RefSeq" id="XP_060431297.1">
    <property type="nucleotide sequence ID" value="XM_060578253.1"/>
</dbReference>
<evidence type="ECO:0000313" key="3">
    <source>
        <dbReference type="Proteomes" id="UP001224890"/>
    </source>
</evidence>
<dbReference type="EMBL" id="JAHMHR010000014">
    <property type="protein sequence ID" value="KAK1687602.1"/>
    <property type="molecule type" value="Genomic_DNA"/>
</dbReference>
<comment type="caution">
    <text evidence="2">The sequence shown here is derived from an EMBL/GenBank/DDBJ whole genome shotgun (WGS) entry which is preliminary data.</text>
</comment>
<evidence type="ECO:0000313" key="2">
    <source>
        <dbReference type="EMBL" id="KAK1687602.1"/>
    </source>
</evidence>
<feature type="region of interest" description="Disordered" evidence="1">
    <location>
        <begin position="252"/>
        <end position="288"/>
    </location>
</feature>
<evidence type="ECO:0000256" key="1">
    <source>
        <dbReference type="SAM" id="MobiDB-lite"/>
    </source>
</evidence>
<sequence length="288" mass="31260">MLLGVPTYIVGKENTTHHPTCRRSYACLRHSRDRMLELALTGAQDVGREREGETGSHVLSCMSSHDAFPPPAAASVAAAAAAAAAVRNTGNHARRRSHRTLHRDGDGEVTKARSGSRSRTGEETVRWRWGINPMLAGPLGFFHTTIVGQADEQTGKKNEEKIIQDELLLRDLQSGGAFESMMARSIYTRSVSAMQIPCSRMRAARGEIKRSPPFCGQVGILTLSETELIDGSLDIDGQIQLANLDRGASSGVSWSHLEGGQDIPPPRTPPIGSEKTEKFKLSTQAPLR</sequence>
<gene>
    <name evidence="2" type="ORF">BDP55DRAFT_713941</name>
</gene>
<dbReference type="GeneID" id="85462779"/>
<proteinExistence type="predicted"/>
<name>A0AAJ0AQ38_9PEZI</name>